<dbReference type="SUPFAM" id="SSF57716">
    <property type="entry name" value="Glucocorticoid receptor-like (DNA-binding domain)"/>
    <property type="match status" value="1"/>
</dbReference>
<dbReference type="PANTHER" id="PTHR47172:SF6">
    <property type="entry name" value="GATA-TYPE DOMAIN-CONTAINING PROTEIN"/>
    <property type="match status" value="1"/>
</dbReference>
<dbReference type="GO" id="GO:0008270">
    <property type="term" value="F:zinc ion binding"/>
    <property type="evidence" value="ECO:0007669"/>
    <property type="project" value="UniProtKB-KW"/>
</dbReference>
<protein>
    <recommendedName>
        <fullName evidence="10">GATA-type domain-containing protein</fullName>
    </recommendedName>
</protein>
<dbReference type="InterPro" id="IPR000679">
    <property type="entry name" value="Znf_GATA"/>
</dbReference>
<comment type="similarity">
    <text evidence="7">Belongs to the type IV zinc-finger family. Class B subfamily.</text>
</comment>
<keyword evidence="6" id="KW-0804">Transcription</keyword>
<evidence type="ECO:0000256" key="3">
    <source>
        <dbReference type="ARBA" id="ARBA00022833"/>
    </source>
</evidence>
<evidence type="ECO:0000313" key="11">
    <source>
        <dbReference type="EMBL" id="KAK9282214.1"/>
    </source>
</evidence>
<evidence type="ECO:0000256" key="4">
    <source>
        <dbReference type="ARBA" id="ARBA00023015"/>
    </source>
</evidence>
<keyword evidence="2 9" id="KW-0863">Zinc-finger</keyword>
<accession>A0AAP0RUQ7</accession>
<dbReference type="Proteomes" id="UP001415857">
    <property type="component" value="Unassembled WGS sequence"/>
</dbReference>
<dbReference type="PROSITE" id="PS50114">
    <property type="entry name" value="GATA_ZN_FINGER_2"/>
    <property type="match status" value="1"/>
</dbReference>
<dbReference type="Pfam" id="PF00320">
    <property type="entry name" value="GATA"/>
    <property type="match status" value="1"/>
</dbReference>
<dbReference type="AlphaFoldDB" id="A0AAP0RUQ7"/>
<dbReference type="GO" id="GO:0006355">
    <property type="term" value="P:regulation of DNA-templated transcription"/>
    <property type="evidence" value="ECO:0007669"/>
    <property type="project" value="InterPro"/>
</dbReference>
<evidence type="ECO:0000256" key="6">
    <source>
        <dbReference type="ARBA" id="ARBA00023163"/>
    </source>
</evidence>
<dbReference type="InterPro" id="IPR013088">
    <property type="entry name" value="Znf_NHR/GATA"/>
</dbReference>
<dbReference type="Gene3D" id="3.30.50.10">
    <property type="entry name" value="Erythroid Transcription Factor GATA-1, subunit A"/>
    <property type="match status" value="1"/>
</dbReference>
<comment type="caution">
    <text evidence="11">The sequence shown here is derived from an EMBL/GenBank/DDBJ whole genome shotgun (WGS) entry which is preliminary data.</text>
</comment>
<sequence length="137" mass="14775">MVNMKQKAAGSVDMNRTPTSEVDELKKTCTDCYTTRTPLWRGGPAGPRTLCNACGIRHRKKRRALLGLNAGGAEKIKKKSRSSNKSKLGLSLKLRLMALGREMGLQRSAGFGKQGKLGEEEQAAILLMAISCGLPCA</sequence>
<dbReference type="GO" id="GO:0043565">
    <property type="term" value="F:sequence-specific DNA binding"/>
    <property type="evidence" value="ECO:0007669"/>
    <property type="project" value="InterPro"/>
</dbReference>
<evidence type="ECO:0000313" key="12">
    <source>
        <dbReference type="Proteomes" id="UP001415857"/>
    </source>
</evidence>
<evidence type="ECO:0000259" key="10">
    <source>
        <dbReference type="PROSITE" id="PS50114"/>
    </source>
</evidence>
<gene>
    <name evidence="11" type="ORF">L1049_005127</name>
</gene>
<keyword evidence="4" id="KW-0805">Transcription regulation</keyword>
<name>A0AAP0RUQ7_LIQFO</name>
<evidence type="ECO:0000256" key="9">
    <source>
        <dbReference type="PROSITE-ProRule" id="PRU00094"/>
    </source>
</evidence>
<keyword evidence="5" id="KW-0238">DNA-binding</keyword>
<dbReference type="EMBL" id="JBBPBK010000007">
    <property type="protein sequence ID" value="KAK9282214.1"/>
    <property type="molecule type" value="Genomic_DNA"/>
</dbReference>
<keyword evidence="1" id="KW-0479">Metal-binding</keyword>
<comment type="function">
    <text evidence="8">Transcriptional regulator that specifically binds 5'-GATA-3' or 5'-GAT-3' motifs within gene promoters.</text>
</comment>
<organism evidence="11 12">
    <name type="scientific">Liquidambar formosana</name>
    <name type="common">Formosan gum</name>
    <dbReference type="NCBI Taxonomy" id="63359"/>
    <lineage>
        <taxon>Eukaryota</taxon>
        <taxon>Viridiplantae</taxon>
        <taxon>Streptophyta</taxon>
        <taxon>Embryophyta</taxon>
        <taxon>Tracheophyta</taxon>
        <taxon>Spermatophyta</taxon>
        <taxon>Magnoliopsida</taxon>
        <taxon>eudicotyledons</taxon>
        <taxon>Gunneridae</taxon>
        <taxon>Pentapetalae</taxon>
        <taxon>Saxifragales</taxon>
        <taxon>Altingiaceae</taxon>
        <taxon>Liquidambar</taxon>
    </lineage>
</organism>
<feature type="domain" description="GATA-type" evidence="10">
    <location>
        <begin position="29"/>
        <end position="59"/>
    </location>
</feature>
<evidence type="ECO:0000256" key="5">
    <source>
        <dbReference type="ARBA" id="ARBA00023125"/>
    </source>
</evidence>
<proteinExistence type="inferred from homology"/>
<evidence type="ECO:0000256" key="8">
    <source>
        <dbReference type="ARBA" id="ARBA00037539"/>
    </source>
</evidence>
<reference evidence="11 12" key="1">
    <citation type="journal article" date="2024" name="Plant J.">
        <title>Genome sequences and population genomics reveal climatic adaptation and genomic divergence between two closely related sweetgum species.</title>
        <authorList>
            <person name="Xu W.Q."/>
            <person name="Ren C.Q."/>
            <person name="Zhang X.Y."/>
            <person name="Comes H.P."/>
            <person name="Liu X.H."/>
            <person name="Li Y.G."/>
            <person name="Kettle C.J."/>
            <person name="Jalonen R."/>
            <person name="Gaisberger H."/>
            <person name="Ma Y.Z."/>
            <person name="Qiu Y.X."/>
        </authorList>
    </citation>
    <scope>NUCLEOTIDE SEQUENCE [LARGE SCALE GENOMIC DNA]</scope>
    <source>
        <strain evidence="11">Hangzhou</strain>
    </source>
</reference>
<evidence type="ECO:0000256" key="7">
    <source>
        <dbReference type="ARBA" id="ARBA00024019"/>
    </source>
</evidence>
<dbReference type="SMART" id="SM00401">
    <property type="entry name" value="ZnF_GATA"/>
    <property type="match status" value="1"/>
</dbReference>
<dbReference type="CDD" id="cd00202">
    <property type="entry name" value="ZnF_GATA"/>
    <property type="match status" value="1"/>
</dbReference>
<dbReference type="PROSITE" id="PS00344">
    <property type="entry name" value="GATA_ZN_FINGER_1"/>
    <property type="match status" value="1"/>
</dbReference>
<keyword evidence="12" id="KW-1185">Reference proteome</keyword>
<evidence type="ECO:0000256" key="1">
    <source>
        <dbReference type="ARBA" id="ARBA00022723"/>
    </source>
</evidence>
<dbReference type="PANTHER" id="PTHR47172">
    <property type="entry name" value="OS01G0976800 PROTEIN"/>
    <property type="match status" value="1"/>
</dbReference>
<keyword evidence="3" id="KW-0862">Zinc</keyword>
<evidence type="ECO:0000256" key="2">
    <source>
        <dbReference type="ARBA" id="ARBA00022771"/>
    </source>
</evidence>